<dbReference type="EMBL" id="JAGGLV010000008">
    <property type="protein sequence ID" value="MBP2112789.1"/>
    <property type="molecule type" value="Genomic_DNA"/>
</dbReference>
<dbReference type="Proteomes" id="UP000773462">
    <property type="component" value="Unassembled WGS sequence"/>
</dbReference>
<evidence type="ECO:0000313" key="1">
    <source>
        <dbReference type="EMBL" id="MBP2112789.1"/>
    </source>
</evidence>
<reference evidence="1 2" key="1">
    <citation type="submission" date="2021-03" db="EMBL/GenBank/DDBJ databases">
        <title>Genomic Encyclopedia of Type Strains, Phase IV (KMG-IV): sequencing the most valuable type-strain genomes for metagenomic binning, comparative biology and taxonomic classification.</title>
        <authorList>
            <person name="Goeker M."/>
        </authorList>
    </citation>
    <scope>NUCLEOTIDE SEQUENCE [LARGE SCALE GENOMIC DNA]</scope>
    <source>
        <strain evidence="1 2">DSM 101953</strain>
    </source>
</reference>
<dbReference type="RefSeq" id="WP_209874065.1">
    <property type="nucleotide sequence ID" value="NZ_JAGGLV010000008.1"/>
</dbReference>
<protein>
    <submittedName>
        <fullName evidence="1">Uncharacterized protein</fullName>
    </submittedName>
</protein>
<accession>A0ABS4NRU8</accession>
<name>A0ABS4NRU8_9BACL</name>
<keyword evidence="2" id="KW-1185">Reference proteome</keyword>
<gene>
    <name evidence="1" type="ORF">J2Z70_002943</name>
</gene>
<evidence type="ECO:0000313" key="2">
    <source>
        <dbReference type="Proteomes" id="UP000773462"/>
    </source>
</evidence>
<sequence>MDLTGPIVLGIQAIRKALSAKGVPFEHYRDRFETASEFEIAATKIRNFILLTVSELVDFCDKLGIVPGILLVDEIDAEPSLVPPKPAH</sequence>
<proteinExistence type="predicted"/>
<organism evidence="1 2">
    <name type="scientific">Paenibacillus silagei</name>
    <dbReference type="NCBI Taxonomy" id="1670801"/>
    <lineage>
        <taxon>Bacteria</taxon>
        <taxon>Bacillati</taxon>
        <taxon>Bacillota</taxon>
        <taxon>Bacilli</taxon>
        <taxon>Bacillales</taxon>
        <taxon>Paenibacillaceae</taxon>
        <taxon>Paenibacillus</taxon>
    </lineage>
</organism>
<comment type="caution">
    <text evidence="1">The sequence shown here is derived from an EMBL/GenBank/DDBJ whole genome shotgun (WGS) entry which is preliminary data.</text>
</comment>